<dbReference type="KEGG" id="shd:SUTH_03203"/>
<organism evidence="4 5">
    <name type="scientific">Sulfuritalea hydrogenivorans sk43H</name>
    <dbReference type="NCBI Taxonomy" id="1223802"/>
    <lineage>
        <taxon>Bacteria</taxon>
        <taxon>Pseudomonadati</taxon>
        <taxon>Pseudomonadota</taxon>
        <taxon>Betaproteobacteria</taxon>
        <taxon>Nitrosomonadales</taxon>
        <taxon>Sterolibacteriaceae</taxon>
        <taxon>Sulfuritalea</taxon>
    </lineage>
</organism>
<dbReference type="STRING" id="1223802.SUTH_03203"/>
<feature type="domain" description="DUF4384" evidence="3">
    <location>
        <begin position="160"/>
        <end position="232"/>
    </location>
</feature>
<gene>
    <name evidence="4" type="ORF">SUTH_03203</name>
</gene>
<feature type="signal peptide" evidence="2">
    <location>
        <begin position="1"/>
        <end position="22"/>
    </location>
</feature>
<protein>
    <recommendedName>
        <fullName evidence="3">DUF4384 domain-containing protein</fullName>
    </recommendedName>
</protein>
<evidence type="ECO:0000259" key="3">
    <source>
        <dbReference type="Pfam" id="PF14326"/>
    </source>
</evidence>
<name>W0SJR1_9PROT</name>
<proteinExistence type="predicted"/>
<keyword evidence="2" id="KW-0732">Signal</keyword>
<dbReference type="HOGENOM" id="CLU_986693_0_0_4"/>
<dbReference type="Proteomes" id="UP000031637">
    <property type="component" value="Chromosome"/>
</dbReference>
<evidence type="ECO:0000256" key="2">
    <source>
        <dbReference type="SAM" id="SignalP"/>
    </source>
</evidence>
<keyword evidence="5" id="KW-1185">Reference proteome</keyword>
<dbReference type="Pfam" id="PF14326">
    <property type="entry name" value="DUF4384"/>
    <property type="match status" value="1"/>
</dbReference>
<feature type="region of interest" description="Disordered" evidence="1">
    <location>
        <begin position="104"/>
        <end position="126"/>
    </location>
</feature>
<evidence type="ECO:0000313" key="5">
    <source>
        <dbReference type="Proteomes" id="UP000031637"/>
    </source>
</evidence>
<dbReference type="AlphaFoldDB" id="W0SJR1"/>
<evidence type="ECO:0000313" key="4">
    <source>
        <dbReference type="EMBL" id="BAO30976.1"/>
    </source>
</evidence>
<dbReference type="EMBL" id="AP012547">
    <property type="protein sequence ID" value="BAO30976.1"/>
    <property type="molecule type" value="Genomic_DNA"/>
</dbReference>
<dbReference type="InterPro" id="IPR025493">
    <property type="entry name" value="DUF4384"/>
</dbReference>
<reference evidence="4 5" key="1">
    <citation type="journal article" date="2014" name="Syst. Appl. Microbiol.">
        <title>Complete genomes of freshwater sulfur oxidizers Sulfuricella denitrificans skB26 and Sulfuritalea hydrogenivorans sk43H: genetic insights into the sulfur oxidation pathway of betaproteobacteria.</title>
        <authorList>
            <person name="Watanabe T."/>
            <person name="Kojima H."/>
            <person name="Fukui M."/>
        </authorList>
    </citation>
    <scope>NUCLEOTIDE SEQUENCE [LARGE SCALE GENOMIC DNA]</scope>
    <source>
        <strain evidence="4">DSM22779</strain>
    </source>
</reference>
<evidence type="ECO:0000256" key="1">
    <source>
        <dbReference type="SAM" id="MobiDB-lite"/>
    </source>
</evidence>
<dbReference type="OrthoDB" id="9838669at2"/>
<sequence>MKLPSRALACLLILALATPGMAQSPTPPAPTAPPAGSDAGEELKPKFIWGILIKFAVNYAISAFGSYLMGKLTEQITPQNIASMLLRSKSASIVPLGSVGAGGTMGAKSAGAPENTVAGEPTTPLKVENGRENYQAVHVALMNFDRAGNALGFAPVTAGFRTGERFKLRVLPTFDGLLVIDNINPKNQRRQIYPAQADNVVKIKAGVEIMIPLGQDEYFEFTGATGDEQLVITLRDPRAFGAAAATAVVTRKDENNGSNFMQELAPNTYPVISQALKLKHGG</sequence>
<accession>W0SJR1</accession>
<dbReference type="RefSeq" id="WP_041100640.1">
    <property type="nucleotide sequence ID" value="NZ_AP012547.1"/>
</dbReference>
<feature type="chain" id="PRO_5004795206" description="DUF4384 domain-containing protein" evidence="2">
    <location>
        <begin position="23"/>
        <end position="282"/>
    </location>
</feature>